<dbReference type="Proteomes" id="UP001417504">
    <property type="component" value="Unassembled WGS sequence"/>
</dbReference>
<comment type="caution">
    <text evidence="2">The sequence shown here is derived from an EMBL/GenBank/DDBJ whole genome shotgun (WGS) entry which is preliminary data.</text>
</comment>
<keyword evidence="3" id="KW-1185">Reference proteome</keyword>
<gene>
    <name evidence="2" type="ORF">Sjap_022163</name>
</gene>
<evidence type="ECO:0000256" key="1">
    <source>
        <dbReference type="SAM" id="MobiDB-lite"/>
    </source>
</evidence>
<feature type="compositionally biased region" description="Low complexity" evidence="1">
    <location>
        <begin position="46"/>
        <end position="58"/>
    </location>
</feature>
<evidence type="ECO:0000313" key="3">
    <source>
        <dbReference type="Proteomes" id="UP001417504"/>
    </source>
</evidence>
<sequence length="74" mass="7530">MGAVVGVYSPWHCPRHQGRGTPGHGAAADSVVRLTSTTPGGASCGSTPPSFSTSSSTLLVVSKPHRTFPKLKIG</sequence>
<dbReference type="EMBL" id="JBBNAE010000009">
    <property type="protein sequence ID" value="KAK9096666.1"/>
    <property type="molecule type" value="Genomic_DNA"/>
</dbReference>
<reference evidence="2 3" key="1">
    <citation type="submission" date="2024-01" db="EMBL/GenBank/DDBJ databases">
        <title>Genome assemblies of Stephania.</title>
        <authorList>
            <person name="Yang L."/>
        </authorList>
    </citation>
    <scope>NUCLEOTIDE SEQUENCE [LARGE SCALE GENOMIC DNA]</scope>
    <source>
        <strain evidence="2">QJT</strain>
        <tissue evidence="2">Leaf</tissue>
    </source>
</reference>
<feature type="region of interest" description="Disordered" evidence="1">
    <location>
        <begin position="36"/>
        <end position="58"/>
    </location>
</feature>
<proteinExistence type="predicted"/>
<evidence type="ECO:0000313" key="2">
    <source>
        <dbReference type="EMBL" id="KAK9096666.1"/>
    </source>
</evidence>
<dbReference type="AlphaFoldDB" id="A0AAP0END3"/>
<organism evidence="2 3">
    <name type="scientific">Stephania japonica</name>
    <dbReference type="NCBI Taxonomy" id="461633"/>
    <lineage>
        <taxon>Eukaryota</taxon>
        <taxon>Viridiplantae</taxon>
        <taxon>Streptophyta</taxon>
        <taxon>Embryophyta</taxon>
        <taxon>Tracheophyta</taxon>
        <taxon>Spermatophyta</taxon>
        <taxon>Magnoliopsida</taxon>
        <taxon>Ranunculales</taxon>
        <taxon>Menispermaceae</taxon>
        <taxon>Menispermoideae</taxon>
        <taxon>Cissampelideae</taxon>
        <taxon>Stephania</taxon>
    </lineage>
</organism>
<name>A0AAP0END3_9MAGN</name>
<accession>A0AAP0END3</accession>
<protein>
    <submittedName>
        <fullName evidence="2">Uncharacterized protein</fullName>
    </submittedName>
</protein>